<evidence type="ECO:0000256" key="1">
    <source>
        <dbReference type="SAM" id="MobiDB-lite"/>
    </source>
</evidence>
<sequence length="108" mass="11693">MRVTSTILALGMVLTAAAHPHHDLSAREVAQHQSISKRRASKAGAFTMARKKRSLAKRQALVPRDSSVNITTESPHYSTIQNDTCVLTTEATAGPYYGLGALCQPYPD</sequence>
<dbReference type="Proteomes" id="UP000799428">
    <property type="component" value="Unassembled WGS sequence"/>
</dbReference>
<accession>A0A6G1KAM9</accession>
<keyword evidence="2" id="KW-0732">Signal</keyword>
<name>A0A6G1KAM9_9PLEO</name>
<keyword evidence="4" id="KW-1185">Reference proteome</keyword>
<feature type="signal peptide" evidence="2">
    <location>
        <begin position="1"/>
        <end position="18"/>
    </location>
</feature>
<proteinExistence type="predicted"/>
<evidence type="ECO:0000313" key="4">
    <source>
        <dbReference type="Proteomes" id="UP000799428"/>
    </source>
</evidence>
<feature type="region of interest" description="Disordered" evidence="1">
    <location>
        <begin position="28"/>
        <end position="74"/>
    </location>
</feature>
<dbReference type="AlphaFoldDB" id="A0A6G1KAM9"/>
<feature type="chain" id="PRO_5026277058" evidence="2">
    <location>
        <begin position="19"/>
        <end position="108"/>
    </location>
</feature>
<evidence type="ECO:0000256" key="2">
    <source>
        <dbReference type="SAM" id="SignalP"/>
    </source>
</evidence>
<reference evidence="3" key="1">
    <citation type="journal article" date="2020" name="Stud. Mycol.">
        <title>101 Dothideomycetes genomes: a test case for predicting lifestyles and emergence of pathogens.</title>
        <authorList>
            <person name="Haridas S."/>
            <person name="Albert R."/>
            <person name="Binder M."/>
            <person name="Bloem J."/>
            <person name="Labutti K."/>
            <person name="Salamov A."/>
            <person name="Andreopoulos B."/>
            <person name="Baker S."/>
            <person name="Barry K."/>
            <person name="Bills G."/>
            <person name="Bluhm B."/>
            <person name="Cannon C."/>
            <person name="Castanera R."/>
            <person name="Culley D."/>
            <person name="Daum C."/>
            <person name="Ezra D."/>
            <person name="Gonzalez J."/>
            <person name="Henrissat B."/>
            <person name="Kuo A."/>
            <person name="Liang C."/>
            <person name="Lipzen A."/>
            <person name="Lutzoni F."/>
            <person name="Magnuson J."/>
            <person name="Mondo S."/>
            <person name="Nolan M."/>
            <person name="Ohm R."/>
            <person name="Pangilinan J."/>
            <person name="Park H.-J."/>
            <person name="Ramirez L."/>
            <person name="Alfaro M."/>
            <person name="Sun H."/>
            <person name="Tritt A."/>
            <person name="Yoshinaga Y."/>
            <person name="Zwiers L.-H."/>
            <person name="Turgeon B."/>
            <person name="Goodwin S."/>
            <person name="Spatafora J."/>
            <person name="Crous P."/>
            <person name="Grigoriev I."/>
        </authorList>
    </citation>
    <scope>NUCLEOTIDE SEQUENCE</scope>
    <source>
        <strain evidence="3">CBS 279.74</strain>
    </source>
</reference>
<protein>
    <submittedName>
        <fullName evidence="3">Uncharacterized protein</fullName>
    </submittedName>
</protein>
<gene>
    <name evidence="3" type="ORF">K504DRAFT_502318</name>
</gene>
<organism evidence="3 4">
    <name type="scientific">Pleomassaria siparia CBS 279.74</name>
    <dbReference type="NCBI Taxonomy" id="1314801"/>
    <lineage>
        <taxon>Eukaryota</taxon>
        <taxon>Fungi</taxon>
        <taxon>Dikarya</taxon>
        <taxon>Ascomycota</taxon>
        <taxon>Pezizomycotina</taxon>
        <taxon>Dothideomycetes</taxon>
        <taxon>Pleosporomycetidae</taxon>
        <taxon>Pleosporales</taxon>
        <taxon>Pleomassariaceae</taxon>
        <taxon>Pleomassaria</taxon>
    </lineage>
</organism>
<evidence type="ECO:0000313" key="3">
    <source>
        <dbReference type="EMBL" id="KAF2709595.1"/>
    </source>
</evidence>
<dbReference type="EMBL" id="MU005770">
    <property type="protein sequence ID" value="KAF2709595.1"/>
    <property type="molecule type" value="Genomic_DNA"/>
</dbReference>
<dbReference type="OrthoDB" id="121380at2759"/>